<keyword evidence="4" id="KW-1185">Reference proteome</keyword>
<dbReference type="InterPro" id="IPR037066">
    <property type="entry name" value="Plug_dom_sf"/>
</dbReference>
<gene>
    <name evidence="3" type="ORF">BZG02_19765</name>
</gene>
<dbReference type="PROSITE" id="PS52016">
    <property type="entry name" value="TONB_DEPENDENT_REC_3"/>
    <property type="match status" value="1"/>
</dbReference>
<sequence>MQISVANQNYQKMKNLIVYGLLILFSSLFSSAYSQKTSYLGQVLVFDSIPVINAEITVFSSKQIVKSDSEGYFSFEGESNEKVNVSANGFVANSQDLIGDSISNKVILQIKNSKKYRKLAVESGHIKDPKQLLAAIQYSKNNPDYSRYTNAVQIITDKYPGVSVEYNGVIIRGRRSLNGPNEALIEIDGMILDFSSLSDLATSTIKSIKILSPGESGMYGSRGANGVVVIKTKKGTRK</sequence>
<dbReference type="Gene3D" id="2.170.130.10">
    <property type="entry name" value="TonB-dependent receptor, plug domain"/>
    <property type="match status" value="1"/>
</dbReference>
<reference evidence="3 4" key="1">
    <citation type="journal article" date="2017" name="Front. Microbiol.">
        <title>Labilibaculum manganireducens gen. nov., sp. nov. and Labilibaculum filiforme sp. nov., Novel Bacteroidetes Isolated from Subsurface Sediments of the Baltic Sea.</title>
        <authorList>
            <person name="Vandieken V."/>
            <person name="Marshall I.P."/>
            <person name="Niemann H."/>
            <person name="Engelen B."/>
            <person name="Cypionka H."/>
        </authorList>
    </citation>
    <scope>NUCLEOTIDE SEQUENCE [LARGE SCALE GENOMIC DNA]</scope>
    <source>
        <strain evidence="3 4">59.16B</strain>
    </source>
</reference>
<keyword evidence="1" id="KW-0813">Transport</keyword>
<evidence type="ECO:0000313" key="3">
    <source>
        <dbReference type="EMBL" id="PKQ60349.1"/>
    </source>
</evidence>
<comment type="similarity">
    <text evidence="1">Belongs to the TonB-dependent receptor family.</text>
</comment>
<dbReference type="Proteomes" id="UP000233535">
    <property type="component" value="Unassembled WGS sequence"/>
</dbReference>
<keyword evidence="1" id="KW-0472">Membrane</keyword>
<keyword evidence="1" id="KW-0998">Cell outer membrane</keyword>
<keyword evidence="1" id="KW-0812">Transmembrane</keyword>
<dbReference type="InterPro" id="IPR039426">
    <property type="entry name" value="TonB-dep_rcpt-like"/>
</dbReference>
<dbReference type="AlphaFoldDB" id="A0A2N3HQN3"/>
<dbReference type="SUPFAM" id="SSF49464">
    <property type="entry name" value="Carboxypeptidase regulatory domain-like"/>
    <property type="match status" value="1"/>
</dbReference>
<name>A0A2N3HQN3_9BACT</name>
<protein>
    <recommendedName>
        <fullName evidence="2">TonB-dependent receptor plug domain-containing protein</fullName>
    </recommendedName>
</protein>
<evidence type="ECO:0000259" key="2">
    <source>
        <dbReference type="Pfam" id="PF07715"/>
    </source>
</evidence>
<dbReference type="SUPFAM" id="SSF56935">
    <property type="entry name" value="Porins"/>
    <property type="match status" value="1"/>
</dbReference>
<keyword evidence="1" id="KW-1134">Transmembrane beta strand</keyword>
<dbReference type="InterPro" id="IPR012910">
    <property type="entry name" value="Plug_dom"/>
</dbReference>
<comment type="caution">
    <text evidence="3">The sequence shown here is derived from an EMBL/GenBank/DDBJ whole genome shotgun (WGS) entry which is preliminary data.</text>
</comment>
<evidence type="ECO:0000256" key="1">
    <source>
        <dbReference type="PROSITE-ProRule" id="PRU01360"/>
    </source>
</evidence>
<dbReference type="Pfam" id="PF07715">
    <property type="entry name" value="Plug"/>
    <property type="match status" value="1"/>
</dbReference>
<comment type="subcellular location">
    <subcellularLocation>
        <location evidence="1">Cell outer membrane</location>
        <topology evidence="1">Multi-pass membrane protein</topology>
    </subcellularLocation>
</comment>
<evidence type="ECO:0000313" key="4">
    <source>
        <dbReference type="Proteomes" id="UP000233535"/>
    </source>
</evidence>
<dbReference type="EMBL" id="MVDD01000028">
    <property type="protein sequence ID" value="PKQ60349.1"/>
    <property type="molecule type" value="Genomic_DNA"/>
</dbReference>
<organism evidence="3 4">
    <name type="scientific">Labilibaculum filiforme</name>
    <dbReference type="NCBI Taxonomy" id="1940526"/>
    <lineage>
        <taxon>Bacteria</taxon>
        <taxon>Pseudomonadati</taxon>
        <taxon>Bacteroidota</taxon>
        <taxon>Bacteroidia</taxon>
        <taxon>Marinilabiliales</taxon>
        <taxon>Marinifilaceae</taxon>
        <taxon>Labilibaculum</taxon>
    </lineage>
</organism>
<proteinExistence type="inferred from homology"/>
<dbReference type="GO" id="GO:0009279">
    <property type="term" value="C:cell outer membrane"/>
    <property type="evidence" value="ECO:0007669"/>
    <property type="project" value="UniProtKB-SubCell"/>
</dbReference>
<dbReference type="InterPro" id="IPR008969">
    <property type="entry name" value="CarboxyPept-like_regulatory"/>
</dbReference>
<feature type="domain" description="TonB-dependent receptor plug" evidence="2">
    <location>
        <begin position="150"/>
        <end position="227"/>
    </location>
</feature>
<accession>A0A2N3HQN3</accession>